<dbReference type="OrthoDB" id="5316701at2759"/>
<accession>S8AS87</accession>
<organism evidence="1 2">
    <name type="scientific">Dactylellina haptotyla (strain CBS 200.50)</name>
    <name type="common">Nematode-trapping fungus</name>
    <name type="synonym">Monacrosporium haptotylum</name>
    <dbReference type="NCBI Taxonomy" id="1284197"/>
    <lineage>
        <taxon>Eukaryota</taxon>
        <taxon>Fungi</taxon>
        <taxon>Dikarya</taxon>
        <taxon>Ascomycota</taxon>
        <taxon>Pezizomycotina</taxon>
        <taxon>Orbiliomycetes</taxon>
        <taxon>Orbiliales</taxon>
        <taxon>Orbiliaceae</taxon>
        <taxon>Dactylellina</taxon>
    </lineage>
</organism>
<dbReference type="Proteomes" id="UP000015100">
    <property type="component" value="Unassembled WGS sequence"/>
</dbReference>
<name>S8AS87_DACHA</name>
<reference evidence="2" key="2">
    <citation type="submission" date="2013-04" db="EMBL/GenBank/DDBJ databases">
        <title>Genomic mechanisms accounting for the adaptation to parasitism in nematode-trapping fungi.</title>
        <authorList>
            <person name="Ahren D.G."/>
        </authorList>
    </citation>
    <scope>NUCLEOTIDE SEQUENCE [LARGE SCALE GENOMIC DNA]</scope>
    <source>
        <strain evidence="2">CBS 200.50</strain>
    </source>
</reference>
<dbReference type="OMA" id="RNSHESM"/>
<evidence type="ECO:0000313" key="2">
    <source>
        <dbReference type="Proteomes" id="UP000015100"/>
    </source>
</evidence>
<gene>
    <name evidence="1" type="ORF">H072_225</name>
</gene>
<reference evidence="1 2" key="1">
    <citation type="journal article" date="2013" name="PLoS Genet.">
        <title>Genomic mechanisms accounting for the adaptation to parasitism in nematode-trapping fungi.</title>
        <authorList>
            <person name="Meerupati T."/>
            <person name="Andersson K.M."/>
            <person name="Friman E."/>
            <person name="Kumar D."/>
            <person name="Tunlid A."/>
            <person name="Ahren D."/>
        </authorList>
    </citation>
    <scope>NUCLEOTIDE SEQUENCE [LARGE SCALE GENOMIC DNA]</scope>
    <source>
        <strain evidence="1 2">CBS 200.50</strain>
    </source>
</reference>
<keyword evidence="2" id="KW-1185">Reference proteome</keyword>
<dbReference type="AlphaFoldDB" id="S8AS87"/>
<dbReference type="EMBL" id="AQGS01000003">
    <property type="protein sequence ID" value="EPS45754.1"/>
    <property type="molecule type" value="Genomic_DNA"/>
</dbReference>
<sequence>MPVDLILKTVKLISRLKSGKLFLPRHINIGYIDHNQRYRVLRMLLTPTTTSHHLKKAVRAALNLEREARLWVGMLPYGFEIEDYRIHHVIHLLSGNYISPQNYLRLFMPRRSSFPYIPAKRYFGRLLSRKDNLRQLLKPWKQDALHFWVGLDDRYVDVRGYLTTLNASKCIAQEKRDISTRCQERLRDEVVYAYGLLRTFQSGNEEDGGTGWWPFEDYMERYRCQITDEYLTAQQTCATLIYPYSSMFDLAGLDTELVAQLASADNGLVMYEPVARMFDDFGITIKKLLVREGGEGEGVRRVGYFLKVANQSLMNRSVFAGEDLEGIEERRKMRYSDLDGKEIFFSDGNEMTPLDQFLDWHAKMAVYLVEHGKKTKMQQDELEVMSNGSSAYPTSRNSHESMSIEFAIGNSYILN</sequence>
<proteinExistence type="predicted"/>
<dbReference type="HOGENOM" id="CLU_662249_0_0_1"/>
<protein>
    <submittedName>
        <fullName evidence="1">Uncharacterized protein</fullName>
    </submittedName>
</protein>
<comment type="caution">
    <text evidence="1">The sequence shown here is derived from an EMBL/GenBank/DDBJ whole genome shotgun (WGS) entry which is preliminary data.</text>
</comment>
<evidence type="ECO:0000313" key="1">
    <source>
        <dbReference type="EMBL" id="EPS45754.1"/>
    </source>
</evidence>